<evidence type="ECO:0008006" key="4">
    <source>
        <dbReference type="Google" id="ProtNLM"/>
    </source>
</evidence>
<evidence type="ECO:0000313" key="3">
    <source>
        <dbReference type="Proteomes" id="UP001054945"/>
    </source>
</evidence>
<gene>
    <name evidence="2" type="ORF">CEXT_276431</name>
</gene>
<proteinExistence type="predicted"/>
<dbReference type="EMBL" id="BPLR01004408">
    <property type="protein sequence ID" value="GIX94687.1"/>
    <property type="molecule type" value="Genomic_DNA"/>
</dbReference>
<sequence length="150" mass="16920">MYPTRRDGGNVLAHFPGFNYGRFIVFFFFFPFFLSLSLSLFPDIRSKLHNNEIAFNQSSVLLFVRSVVSEFLQPITMSSRNSETPLQKKRCRDGNQGSLCCAPSFKSLLLSRGVNEESLVRKMIGILICLVSLASPNFWGGCASTSYRDL</sequence>
<feature type="transmembrane region" description="Helical" evidence="1">
    <location>
        <begin position="20"/>
        <end position="41"/>
    </location>
</feature>
<keyword evidence="1" id="KW-1133">Transmembrane helix</keyword>
<dbReference type="Proteomes" id="UP001054945">
    <property type="component" value="Unassembled WGS sequence"/>
</dbReference>
<keyword evidence="3" id="KW-1185">Reference proteome</keyword>
<keyword evidence="1" id="KW-0812">Transmembrane</keyword>
<protein>
    <recommendedName>
        <fullName evidence="4">Transmembrane protein</fullName>
    </recommendedName>
</protein>
<comment type="caution">
    <text evidence="2">The sequence shown here is derived from an EMBL/GenBank/DDBJ whole genome shotgun (WGS) entry which is preliminary data.</text>
</comment>
<keyword evidence="1" id="KW-0472">Membrane</keyword>
<name>A0AAV4PBQ4_CAEEX</name>
<evidence type="ECO:0000313" key="2">
    <source>
        <dbReference type="EMBL" id="GIX94687.1"/>
    </source>
</evidence>
<accession>A0AAV4PBQ4</accession>
<organism evidence="2 3">
    <name type="scientific">Caerostris extrusa</name>
    <name type="common">Bark spider</name>
    <name type="synonym">Caerostris bankana</name>
    <dbReference type="NCBI Taxonomy" id="172846"/>
    <lineage>
        <taxon>Eukaryota</taxon>
        <taxon>Metazoa</taxon>
        <taxon>Ecdysozoa</taxon>
        <taxon>Arthropoda</taxon>
        <taxon>Chelicerata</taxon>
        <taxon>Arachnida</taxon>
        <taxon>Araneae</taxon>
        <taxon>Araneomorphae</taxon>
        <taxon>Entelegynae</taxon>
        <taxon>Araneoidea</taxon>
        <taxon>Araneidae</taxon>
        <taxon>Caerostris</taxon>
    </lineage>
</organism>
<reference evidence="2 3" key="1">
    <citation type="submission" date="2021-06" db="EMBL/GenBank/DDBJ databases">
        <title>Caerostris extrusa draft genome.</title>
        <authorList>
            <person name="Kono N."/>
            <person name="Arakawa K."/>
        </authorList>
    </citation>
    <scope>NUCLEOTIDE SEQUENCE [LARGE SCALE GENOMIC DNA]</scope>
</reference>
<evidence type="ECO:0000256" key="1">
    <source>
        <dbReference type="SAM" id="Phobius"/>
    </source>
</evidence>
<dbReference type="AlphaFoldDB" id="A0AAV4PBQ4"/>